<protein>
    <recommendedName>
        <fullName evidence="3">F-box domain-containing protein</fullName>
    </recommendedName>
</protein>
<sequence>MSGFPLELIFEILLRLPLRICYDVCASPRLGMLSFMTSTSSNPIFNAPLKPTLLALFYSRNLVGRKNPLIIYSSPFYDNDTTNSKDVKIEHPLKNPVWCTLILGYANGLVCIYNYDAMRICFVEPVHSKVQDASSLPQPPSSKFTMKHHYGFGSGCVYEVSVHSLKSNSWKSIQSMSWNGFSMHLTRIAFFNGALSWLMHNKLDTQSKI</sequence>
<evidence type="ECO:0008006" key="3">
    <source>
        <dbReference type="Google" id="ProtNLM"/>
    </source>
</evidence>
<gene>
    <name evidence="1" type="ORF">DVH24_002613</name>
</gene>
<name>A0A498K9Q0_MALDO</name>
<accession>A0A498K9Q0</accession>
<proteinExistence type="predicted"/>
<reference evidence="1 2" key="1">
    <citation type="submission" date="2018-10" db="EMBL/GenBank/DDBJ databases">
        <title>A high-quality apple genome assembly.</title>
        <authorList>
            <person name="Hu J."/>
        </authorList>
    </citation>
    <scope>NUCLEOTIDE SEQUENCE [LARGE SCALE GENOMIC DNA]</scope>
    <source>
        <strain evidence="2">cv. HFTH1</strain>
        <tissue evidence="1">Young leaf</tissue>
    </source>
</reference>
<organism evidence="1 2">
    <name type="scientific">Malus domestica</name>
    <name type="common">Apple</name>
    <name type="synonym">Pyrus malus</name>
    <dbReference type="NCBI Taxonomy" id="3750"/>
    <lineage>
        <taxon>Eukaryota</taxon>
        <taxon>Viridiplantae</taxon>
        <taxon>Streptophyta</taxon>
        <taxon>Embryophyta</taxon>
        <taxon>Tracheophyta</taxon>
        <taxon>Spermatophyta</taxon>
        <taxon>Magnoliopsida</taxon>
        <taxon>eudicotyledons</taxon>
        <taxon>Gunneridae</taxon>
        <taxon>Pentapetalae</taxon>
        <taxon>rosids</taxon>
        <taxon>fabids</taxon>
        <taxon>Rosales</taxon>
        <taxon>Rosaceae</taxon>
        <taxon>Amygdaloideae</taxon>
        <taxon>Maleae</taxon>
        <taxon>Malus</taxon>
    </lineage>
</organism>
<evidence type="ECO:0000313" key="2">
    <source>
        <dbReference type="Proteomes" id="UP000290289"/>
    </source>
</evidence>
<dbReference type="Proteomes" id="UP000290289">
    <property type="component" value="Chromosome 3"/>
</dbReference>
<dbReference type="EMBL" id="RDQH01000329">
    <property type="protein sequence ID" value="RXI02535.1"/>
    <property type="molecule type" value="Genomic_DNA"/>
</dbReference>
<keyword evidence="2" id="KW-1185">Reference proteome</keyword>
<dbReference type="AlphaFoldDB" id="A0A498K9Q0"/>
<evidence type="ECO:0000313" key="1">
    <source>
        <dbReference type="EMBL" id="RXI02535.1"/>
    </source>
</evidence>
<comment type="caution">
    <text evidence="1">The sequence shown here is derived from an EMBL/GenBank/DDBJ whole genome shotgun (WGS) entry which is preliminary data.</text>
</comment>